<dbReference type="Proteomes" id="UP000011657">
    <property type="component" value="Unassembled WGS sequence"/>
</dbReference>
<name>M0BSG3_9EURY</name>
<keyword evidence="3" id="KW-1185">Reference proteome</keyword>
<feature type="transmembrane region" description="Helical" evidence="1">
    <location>
        <begin position="9"/>
        <end position="26"/>
    </location>
</feature>
<organism evidence="2 3">
    <name type="scientific">Haloterrigena salina JCM 13891</name>
    <dbReference type="NCBI Taxonomy" id="1227488"/>
    <lineage>
        <taxon>Archaea</taxon>
        <taxon>Methanobacteriati</taxon>
        <taxon>Methanobacteriota</taxon>
        <taxon>Stenosarchaea group</taxon>
        <taxon>Halobacteria</taxon>
        <taxon>Halobacteriales</taxon>
        <taxon>Natrialbaceae</taxon>
        <taxon>Haloterrigena</taxon>
    </lineage>
</organism>
<keyword evidence="1" id="KW-0472">Membrane</keyword>
<comment type="caution">
    <text evidence="2">The sequence shown here is derived from an EMBL/GenBank/DDBJ whole genome shotgun (WGS) entry which is preliminary data.</text>
</comment>
<evidence type="ECO:0000313" key="2">
    <source>
        <dbReference type="EMBL" id="ELZ13951.1"/>
    </source>
</evidence>
<accession>M0BSG3</accession>
<keyword evidence="1" id="KW-1133">Transmembrane helix</keyword>
<protein>
    <submittedName>
        <fullName evidence="2">Uncharacterized protein</fullName>
    </submittedName>
</protein>
<keyword evidence="1" id="KW-0812">Transmembrane</keyword>
<evidence type="ECO:0000313" key="3">
    <source>
        <dbReference type="Proteomes" id="UP000011657"/>
    </source>
</evidence>
<dbReference type="AlphaFoldDB" id="M0BSG3"/>
<feature type="transmembrane region" description="Helical" evidence="1">
    <location>
        <begin position="46"/>
        <end position="63"/>
    </location>
</feature>
<evidence type="ECO:0000256" key="1">
    <source>
        <dbReference type="SAM" id="Phobius"/>
    </source>
</evidence>
<reference evidence="2 3" key="1">
    <citation type="journal article" date="2014" name="PLoS Genet.">
        <title>Phylogenetically driven sequencing of extremely halophilic archaea reveals strategies for static and dynamic osmo-response.</title>
        <authorList>
            <person name="Becker E.A."/>
            <person name="Seitzer P.M."/>
            <person name="Tritt A."/>
            <person name="Larsen D."/>
            <person name="Krusor M."/>
            <person name="Yao A.I."/>
            <person name="Wu D."/>
            <person name="Madern D."/>
            <person name="Eisen J.A."/>
            <person name="Darling A.E."/>
            <person name="Facciotti M.T."/>
        </authorList>
    </citation>
    <scope>NUCLEOTIDE SEQUENCE [LARGE SCALE GENOMIC DNA]</scope>
    <source>
        <strain evidence="2 3">JCM 13891</strain>
    </source>
</reference>
<sequence length="75" mass="8817">MEPSFRRDSLVFIGLYVTGLIAVGALREVLLERTPSVSLRGLFTDPIWLFHCALLIAIWFLLYPRYQRIYERRTS</sequence>
<proteinExistence type="predicted"/>
<gene>
    <name evidence="2" type="ORF">C477_21385</name>
</gene>
<dbReference type="EMBL" id="AOIS01000066">
    <property type="protein sequence ID" value="ELZ13951.1"/>
    <property type="molecule type" value="Genomic_DNA"/>
</dbReference>